<feature type="domain" description="Sulfotransferase" evidence="2">
    <location>
        <begin position="44"/>
        <end position="250"/>
    </location>
</feature>
<comment type="caution">
    <text evidence="3">The sequence shown here is derived from an EMBL/GenBank/DDBJ whole genome shotgun (WGS) entry which is preliminary data.</text>
</comment>
<reference evidence="3" key="1">
    <citation type="submission" date="2023-07" db="EMBL/GenBank/DDBJ databases">
        <title>Genome content predicts the carbon catabolic preferences of heterotrophic bacteria.</title>
        <authorList>
            <person name="Gralka M."/>
        </authorList>
    </citation>
    <scope>NUCLEOTIDE SEQUENCE</scope>
    <source>
        <strain evidence="3">C2R13</strain>
    </source>
</reference>
<dbReference type="Pfam" id="PF00685">
    <property type="entry name" value="Sulfotransfer_1"/>
    <property type="match status" value="1"/>
</dbReference>
<sequence length="265" mass="30665">MIIKSLVKHKVKTSKYIEHYAKRAYNSLPTAFAKPLATDTLFTFVAGCGHSGTTLMAAKLSNHTAILGIGRETGVLSQGRHSLSSIKAILREWDYFAEFYGHSCILEKTPKHIYSYERVQKVLTKNKFIVMTRNPLDTIASLYKRFGDMEYCIDRWIYDNSKALELRNKENVLFVKYEELTEEPEKTLKTTLHFLGYDYESSILETEDTIYNKTSQKRNMKVREEQVSQSIKPNRDGWKKVLSNEQSIYIMSRVRETSAKLGYPT</sequence>
<dbReference type="InterPro" id="IPR000863">
    <property type="entry name" value="Sulfotransferase_dom"/>
</dbReference>
<dbReference type="Gene3D" id="3.40.50.300">
    <property type="entry name" value="P-loop containing nucleotide triphosphate hydrolases"/>
    <property type="match status" value="1"/>
</dbReference>
<dbReference type="SUPFAM" id="SSF52540">
    <property type="entry name" value="P-loop containing nucleoside triphosphate hydrolases"/>
    <property type="match status" value="1"/>
</dbReference>
<evidence type="ECO:0000313" key="4">
    <source>
        <dbReference type="Proteomes" id="UP001170481"/>
    </source>
</evidence>
<proteinExistence type="predicted"/>
<organism evidence="3 4">
    <name type="scientific">Cobetia amphilecti</name>
    <dbReference type="NCBI Taxonomy" id="1055104"/>
    <lineage>
        <taxon>Bacteria</taxon>
        <taxon>Pseudomonadati</taxon>
        <taxon>Pseudomonadota</taxon>
        <taxon>Gammaproteobacteria</taxon>
        <taxon>Oceanospirillales</taxon>
        <taxon>Halomonadaceae</taxon>
        <taxon>Cobetia</taxon>
    </lineage>
</organism>
<dbReference type="AlphaFoldDB" id="A0AAP4TYF1"/>
<accession>A0AAP4TYF1</accession>
<dbReference type="PANTHER" id="PTHR12788">
    <property type="entry name" value="PROTEIN-TYROSINE SULFOTRANSFERASE 2"/>
    <property type="match status" value="1"/>
</dbReference>
<dbReference type="InterPro" id="IPR027417">
    <property type="entry name" value="P-loop_NTPase"/>
</dbReference>
<dbReference type="RefSeq" id="WP_303593673.1">
    <property type="nucleotide sequence ID" value="NZ_JAUORK010000008.1"/>
</dbReference>
<dbReference type="PANTHER" id="PTHR12788:SF10">
    <property type="entry name" value="PROTEIN-TYROSINE SULFOTRANSFERASE"/>
    <property type="match status" value="1"/>
</dbReference>
<dbReference type="InterPro" id="IPR026634">
    <property type="entry name" value="TPST-like"/>
</dbReference>
<evidence type="ECO:0000256" key="1">
    <source>
        <dbReference type="ARBA" id="ARBA00022679"/>
    </source>
</evidence>
<name>A0AAP4TYF1_9GAMM</name>
<dbReference type="EMBL" id="JAUORK010000008">
    <property type="protein sequence ID" value="MDO6672043.1"/>
    <property type="molecule type" value="Genomic_DNA"/>
</dbReference>
<dbReference type="Proteomes" id="UP001170481">
    <property type="component" value="Unassembled WGS sequence"/>
</dbReference>
<protein>
    <submittedName>
        <fullName evidence="3">Sulfotransferase</fullName>
        <ecNumber evidence="3">2.8.2.-</ecNumber>
    </submittedName>
</protein>
<evidence type="ECO:0000259" key="2">
    <source>
        <dbReference type="Pfam" id="PF00685"/>
    </source>
</evidence>
<keyword evidence="1 3" id="KW-0808">Transferase</keyword>
<dbReference type="EC" id="2.8.2.-" evidence="3"/>
<dbReference type="GO" id="GO:0008476">
    <property type="term" value="F:protein-tyrosine sulfotransferase activity"/>
    <property type="evidence" value="ECO:0007669"/>
    <property type="project" value="InterPro"/>
</dbReference>
<evidence type="ECO:0000313" key="3">
    <source>
        <dbReference type="EMBL" id="MDO6672043.1"/>
    </source>
</evidence>
<gene>
    <name evidence="3" type="ORF">Q4535_07900</name>
</gene>